<protein>
    <submittedName>
        <fullName evidence="2">Protein containing DUF1987</fullName>
    </submittedName>
</protein>
<accession>D9PI79</accession>
<proteinExistence type="predicted"/>
<evidence type="ECO:0000313" key="2">
    <source>
        <dbReference type="EMBL" id="EFK96739.1"/>
    </source>
</evidence>
<reference evidence="2" key="1">
    <citation type="submission" date="2010-07" db="EMBL/GenBank/DDBJ databases">
        <authorList>
            <consortium name="CONSOLIDER consortium CSD2007-00005"/>
            <person name="Guazzaroni M.-E."/>
            <person name="Richter M."/>
            <person name="Garcia-Salamanca A."/>
            <person name="Yarza P."/>
            <person name="Ferrer M."/>
        </authorList>
    </citation>
    <scope>NUCLEOTIDE SEQUENCE</scope>
</reference>
<reference evidence="2" key="2">
    <citation type="journal article" date="2011" name="Microb. Ecol.">
        <title>Taxonomic and Functional Metagenomic Profiling of the Microbial Community in the Anoxic Sediment of a Sub-saline Shallow Lake (Laguna de Carrizo, Central Spain).</title>
        <authorList>
            <person name="Ferrer M."/>
            <person name="Guazzaroni M.E."/>
            <person name="Richter M."/>
            <person name="Garcia-Salamanca A."/>
            <person name="Yarza P."/>
            <person name="Suarez-Suarez A."/>
            <person name="Solano J."/>
            <person name="Alcaide M."/>
            <person name="van Dillewijn P."/>
            <person name="Molina-Henares M.A."/>
            <person name="Lopez-Cortes N."/>
            <person name="Al-Ramahi Y."/>
            <person name="Guerrero C."/>
            <person name="Acosta A."/>
            <person name="de Eugenio L.I."/>
            <person name="Martinez V."/>
            <person name="Marques S."/>
            <person name="Rojo F."/>
            <person name="Santero E."/>
            <person name="Genilloud O."/>
            <person name="Perez-Perez J."/>
            <person name="Rossello-Mora R."/>
            <person name="Ramos J.L."/>
        </authorList>
    </citation>
    <scope>NUCLEOTIDE SEQUENCE</scope>
</reference>
<sequence>MGVSLPENAREFFGPLMKAVEEYASAPRPSTKIDIGLDYFNTSSSKVLTVILKLMESVNAMDGYSVSVNWYYDEDDDDMLDEMNNFKDMFKLQFTPITK</sequence>
<dbReference type="Pfam" id="PF09345">
    <property type="entry name" value="SiaC"/>
    <property type="match status" value="1"/>
</dbReference>
<organism evidence="2">
    <name type="scientific">sediment metagenome</name>
    <dbReference type="NCBI Taxonomy" id="749907"/>
    <lineage>
        <taxon>unclassified sequences</taxon>
        <taxon>metagenomes</taxon>
        <taxon>ecological metagenomes</taxon>
    </lineage>
</organism>
<name>D9PI79_9ZZZZ</name>
<evidence type="ECO:0000259" key="1">
    <source>
        <dbReference type="Pfam" id="PF09345"/>
    </source>
</evidence>
<feature type="domain" description="SiaC family regulatory phosphoprotein" evidence="1">
    <location>
        <begin position="2"/>
        <end position="96"/>
    </location>
</feature>
<dbReference type="EMBL" id="ADZX01000413">
    <property type="protein sequence ID" value="EFK96739.1"/>
    <property type="molecule type" value="Genomic_DNA"/>
</dbReference>
<dbReference type="AlphaFoldDB" id="D9PI79"/>
<gene>
    <name evidence="2" type="ORF">LDC_1235</name>
</gene>
<comment type="caution">
    <text evidence="2">The sequence shown here is derived from an EMBL/GenBank/DDBJ whole genome shotgun (WGS) entry which is preliminary data.</text>
</comment>
<dbReference type="InterPro" id="IPR018530">
    <property type="entry name" value="SiaC"/>
</dbReference>